<dbReference type="Gene3D" id="2.30.30.240">
    <property type="entry name" value="PRC-barrel domain"/>
    <property type="match status" value="1"/>
</dbReference>
<evidence type="ECO:0000256" key="2">
    <source>
        <dbReference type="ARBA" id="ARBA00022517"/>
    </source>
</evidence>
<dbReference type="SUPFAM" id="SSF50346">
    <property type="entry name" value="PRC-barrel domain"/>
    <property type="match status" value="1"/>
</dbReference>
<name>A0A381VL96_9ZZZZ</name>
<dbReference type="InterPro" id="IPR011033">
    <property type="entry name" value="PRC_barrel-like_sf"/>
</dbReference>
<dbReference type="NCBIfam" id="TIGR02273">
    <property type="entry name" value="16S_RimM"/>
    <property type="match status" value="1"/>
</dbReference>
<dbReference type="GO" id="GO:0043022">
    <property type="term" value="F:ribosome binding"/>
    <property type="evidence" value="ECO:0007669"/>
    <property type="project" value="InterPro"/>
</dbReference>
<keyword evidence="3" id="KW-0698">rRNA processing</keyword>
<dbReference type="AlphaFoldDB" id="A0A381VL96"/>
<evidence type="ECO:0000256" key="1">
    <source>
        <dbReference type="ARBA" id="ARBA00022490"/>
    </source>
</evidence>
<sequence>MDGRSDPDGPALLEVGRIDKPHGVRGEVVVSLVTQRLERLDPGSVLETGRGPLTVVSSRPHQHRHLVRFDRIDGRDAAEAWRGVVLSAPPILDADDETLWAHELVGATVVDQHGAEHGTVIALIDNPASDLLELDDGRLVPLAFLVGFEPGIRIDVEVPAGLLDDDFVGDGGGTP</sequence>
<dbReference type="GO" id="GO:0005840">
    <property type="term" value="C:ribosome"/>
    <property type="evidence" value="ECO:0007669"/>
    <property type="project" value="InterPro"/>
</dbReference>
<keyword evidence="4" id="KW-0143">Chaperone</keyword>
<evidence type="ECO:0000259" key="5">
    <source>
        <dbReference type="Pfam" id="PF01782"/>
    </source>
</evidence>
<dbReference type="GO" id="GO:0006364">
    <property type="term" value="P:rRNA processing"/>
    <property type="evidence" value="ECO:0007669"/>
    <property type="project" value="UniProtKB-KW"/>
</dbReference>
<dbReference type="InterPro" id="IPR011961">
    <property type="entry name" value="RimM"/>
</dbReference>
<dbReference type="Gene3D" id="2.40.30.60">
    <property type="entry name" value="RimM"/>
    <property type="match status" value="1"/>
</dbReference>
<keyword evidence="2" id="KW-0690">Ribosome biogenesis</keyword>
<feature type="domain" description="RimM N-terminal" evidence="5">
    <location>
        <begin position="15"/>
        <end position="89"/>
    </location>
</feature>
<evidence type="ECO:0000256" key="4">
    <source>
        <dbReference type="ARBA" id="ARBA00023186"/>
    </source>
</evidence>
<reference evidence="6" key="1">
    <citation type="submission" date="2018-05" db="EMBL/GenBank/DDBJ databases">
        <authorList>
            <person name="Lanie J.A."/>
            <person name="Ng W.-L."/>
            <person name="Kazmierczak K.M."/>
            <person name="Andrzejewski T.M."/>
            <person name="Davidsen T.M."/>
            <person name="Wayne K.J."/>
            <person name="Tettelin H."/>
            <person name="Glass J.I."/>
            <person name="Rusch D."/>
            <person name="Podicherti R."/>
            <person name="Tsui H.-C.T."/>
            <person name="Winkler M.E."/>
        </authorList>
    </citation>
    <scope>NUCLEOTIDE SEQUENCE</scope>
</reference>
<dbReference type="Pfam" id="PF01782">
    <property type="entry name" value="RimM"/>
    <property type="match status" value="1"/>
</dbReference>
<dbReference type="HAMAP" id="MF_00014">
    <property type="entry name" value="Ribosome_mat_RimM"/>
    <property type="match status" value="1"/>
</dbReference>
<dbReference type="SUPFAM" id="SSF50447">
    <property type="entry name" value="Translation proteins"/>
    <property type="match status" value="1"/>
</dbReference>
<proteinExistence type="inferred from homology"/>
<accession>A0A381VL96</accession>
<dbReference type="PANTHER" id="PTHR33692:SF1">
    <property type="entry name" value="RIBOSOME MATURATION FACTOR RIMM"/>
    <property type="match status" value="1"/>
</dbReference>
<dbReference type="InterPro" id="IPR036976">
    <property type="entry name" value="RimM_N_sf"/>
</dbReference>
<keyword evidence="1" id="KW-0963">Cytoplasm</keyword>
<dbReference type="EMBL" id="UINC01009160">
    <property type="protein sequence ID" value="SVA41096.1"/>
    <property type="molecule type" value="Genomic_DNA"/>
</dbReference>
<dbReference type="InterPro" id="IPR002676">
    <property type="entry name" value="RimM_N"/>
</dbReference>
<evidence type="ECO:0000256" key="3">
    <source>
        <dbReference type="ARBA" id="ARBA00022552"/>
    </source>
</evidence>
<evidence type="ECO:0000313" key="6">
    <source>
        <dbReference type="EMBL" id="SVA41096.1"/>
    </source>
</evidence>
<gene>
    <name evidence="6" type="ORF">METZ01_LOCUS93950</name>
</gene>
<dbReference type="PANTHER" id="PTHR33692">
    <property type="entry name" value="RIBOSOME MATURATION FACTOR RIMM"/>
    <property type="match status" value="1"/>
</dbReference>
<protein>
    <recommendedName>
        <fullName evidence="5">RimM N-terminal domain-containing protein</fullName>
    </recommendedName>
</protein>
<dbReference type="InterPro" id="IPR009000">
    <property type="entry name" value="Transl_B-barrel_sf"/>
</dbReference>
<organism evidence="6">
    <name type="scientific">marine metagenome</name>
    <dbReference type="NCBI Taxonomy" id="408172"/>
    <lineage>
        <taxon>unclassified sequences</taxon>
        <taxon>metagenomes</taxon>
        <taxon>ecological metagenomes</taxon>
    </lineage>
</organism>